<evidence type="ECO:0000313" key="3">
    <source>
        <dbReference type="Proteomes" id="UP001056035"/>
    </source>
</evidence>
<keyword evidence="3" id="KW-1185">Reference proteome</keyword>
<dbReference type="RefSeq" id="WP_254573341.1">
    <property type="nucleotide sequence ID" value="NZ_CP098502.1"/>
</dbReference>
<name>A0ABY5E0E8_9ACTN</name>
<evidence type="ECO:0000259" key="1">
    <source>
        <dbReference type="Pfam" id="PF02470"/>
    </source>
</evidence>
<evidence type="ECO:0000313" key="2">
    <source>
        <dbReference type="EMBL" id="UTI66674.1"/>
    </source>
</evidence>
<feature type="domain" description="Mce/MlaD" evidence="1">
    <location>
        <begin position="41"/>
        <end position="116"/>
    </location>
</feature>
<dbReference type="PANTHER" id="PTHR33371">
    <property type="entry name" value="INTERMEMBRANE PHOSPHOLIPID TRANSPORT SYSTEM BINDING PROTEIN MLAD-RELATED"/>
    <property type="match status" value="1"/>
</dbReference>
<protein>
    <submittedName>
        <fullName evidence="2">MlaD family protein</fullName>
    </submittedName>
</protein>
<sequence>MQTHAPRWQTVVGLLVFALLCGGATLAVWRSFGGSVPLQARGYPFSVDLKQASNLQVGAAVRVAGVDVGHVTAVTPAGRGARVTAELERRYVPLHADAHAIPRLKSLLGEAYLQMTLGTPSAPAVPDGGRLAAANVADVARLDDVLDTFDPATRAGVRTLAAGWARALRGRGPALSDALGNAPGAAGSLADAATALDHQRSALSAIIDHGGAVLEAVGRRQGAVRALITQGDAVFAATAARDRDLTGVVRDLPPTLAQLRRTAGQLDRSVPALDAATRALVPPARALRPALTATRRALPSVERLFNAATPVLRTAHRGLPAATRTVRRSGPTLAAAHAALRSFLPALQFLAVDPNLLIAAAANLDDLANPYVTDQNGNRQHYAKAVPLVWNEIVGGLSKQLPSSRQNPYPRPGSLGDLAHGGLRAWSCDNVHNPPVVPVIPPGTGAPPCLLQGPYDYRGHVASYPRLLPSPP</sequence>
<accession>A0ABY5E0E8</accession>
<reference evidence="2 3" key="1">
    <citation type="submission" date="2022-06" db="EMBL/GenBank/DDBJ databases">
        <title>Paraconexibacter antarcticus.</title>
        <authorList>
            <person name="Kim C.S."/>
        </authorList>
    </citation>
    <scope>NUCLEOTIDE SEQUENCE [LARGE SCALE GENOMIC DNA]</scope>
    <source>
        <strain evidence="2 3">02-257</strain>
    </source>
</reference>
<gene>
    <name evidence="2" type="ORF">NBH00_10805</name>
</gene>
<dbReference type="InterPro" id="IPR052336">
    <property type="entry name" value="MlaD_Phospholipid_Transporter"/>
</dbReference>
<dbReference type="PANTHER" id="PTHR33371:SF4">
    <property type="entry name" value="INTERMEMBRANE PHOSPHOLIPID TRANSPORT SYSTEM BINDING PROTEIN MLAD"/>
    <property type="match status" value="1"/>
</dbReference>
<dbReference type="EMBL" id="CP098502">
    <property type="protein sequence ID" value="UTI66674.1"/>
    <property type="molecule type" value="Genomic_DNA"/>
</dbReference>
<organism evidence="2 3">
    <name type="scientific">Paraconexibacter antarcticus</name>
    <dbReference type="NCBI Taxonomy" id="2949664"/>
    <lineage>
        <taxon>Bacteria</taxon>
        <taxon>Bacillati</taxon>
        <taxon>Actinomycetota</taxon>
        <taxon>Thermoleophilia</taxon>
        <taxon>Solirubrobacterales</taxon>
        <taxon>Paraconexibacteraceae</taxon>
        <taxon>Paraconexibacter</taxon>
    </lineage>
</organism>
<dbReference type="Pfam" id="PF02470">
    <property type="entry name" value="MlaD"/>
    <property type="match status" value="1"/>
</dbReference>
<dbReference type="InterPro" id="IPR003399">
    <property type="entry name" value="Mce/MlaD"/>
</dbReference>
<dbReference type="Proteomes" id="UP001056035">
    <property type="component" value="Chromosome"/>
</dbReference>
<proteinExistence type="predicted"/>